<reference evidence="2" key="1">
    <citation type="journal article" date="2019" name="Int. J. Syst. Evol. Microbiol.">
        <title>The Global Catalogue of Microorganisms (GCM) 10K type strain sequencing project: providing services to taxonomists for standard genome sequencing and annotation.</title>
        <authorList>
            <consortium name="The Broad Institute Genomics Platform"/>
            <consortium name="The Broad Institute Genome Sequencing Center for Infectious Disease"/>
            <person name="Wu L."/>
            <person name="Ma J."/>
        </authorList>
    </citation>
    <scope>NUCLEOTIDE SEQUENCE [LARGE SCALE GENOMIC DNA]</scope>
    <source>
        <strain evidence="2">JCM 16916</strain>
    </source>
</reference>
<name>A0ABP7MF71_9GAMM</name>
<gene>
    <name evidence="1" type="ORF">GCM10022229_10920</name>
</gene>
<protein>
    <recommendedName>
        <fullName evidence="3">DUF3293 domain-containing protein</fullName>
    </recommendedName>
</protein>
<dbReference type="Proteomes" id="UP001501727">
    <property type="component" value="Unassembled WGS sequence"/>
</dbReference>
<evidence type="ECO:0000313" key="2">
    <source>
        <dbReference type="Proteomes" id="UP001501727"/>
    </source>
</evidence>
<sequence>MTTPHGDAGHRTPLAELVRAYLDAVYRWRHDDDWHDLSIGLPAPALELLYPEADTFGMLSAWNPRSVERSEAVNREADARLHEELAATGLAYLPAFGSAADRSWREPGWVVVGMALDDFDALSRRHGQLGTLWWTRGKAGRLRVDAACPPGFDMEEHIDWLREEDDR</sequence>
<dbReference type="EMBL" id="BAAAZU010000004">
    <property type="protein sequence ID" value="GAA3919152.1"/>
    <property type="molecule type" value="Genomic_DNA"/>
</dbReference>
<comment type="caution">
    <text evidence="1">The sequence shown here is derived from an EMBL/GenBank/DDBJ whole genome shotgun (WGS) entry which is preliminary data.</text>
</comment>
<proteinExistence type="predicted"/>
<dbReference type="RefSeq" id="WP_344758943.1">
    <property type="nucleotide sequence ID" value="NZ_BAAAZU010000004.1"/>
</dbReference>
<accession>A0ABP7MF71</accession>
<organism evidence="1 2">
    <name type="scientific">Luteimonas lutimaris</name>
    <dbReference type="NCBI Taxonomy" id="698645"/>
    <lineage>
        <taxon>Bacteria</taxon>
        <taxon>Pseudomonadati</taxon>
        <taxon>Pseudomonadota</taxon>
        <taxon>Gammaproteobacteria</taxon>
        <taxon>Lysobacterales</taxon>
        <taxon>Lysobacteraceae</taxon>
        <taxon>Luteimonas</taxon>
    </lineage>
</organism>
<evidence type="ECO:0000313" key="1">
    <source>
        <dbReference type="EMBL" id="GAA3919152.1"/>
    </source>
</evidence>
<keyword evidence="2" id="KW-1185">Reference proteome</keyword>
<dbReference type="InterPro" id="IPR021710">
    <property type="entry name" value="DUF3293"/>
</dbReference>
<dbReference type="Pfam" id="PF11697">
    <property type="entry name" value="DUF3293"/>
    <property type="match status" value="1"/>
</dbReference>
<evidence type="ECO:0008006" key="3">
    <source>
        <dbReference type="Google" id="ProtNLM"/>
    </source>
</evidence>